<evidence type="ECO:0000256" key="1">
    <source>
        <dbReference type="ARBA" id="ARBA00001933"/>
    </source>
</evidence>
<dbReference type="EC" id="2.6.1.1" evidence="3"/>
<gene>
    <name evidence="9" type="ORF">SAMN02745157_4594</name>
</gene>
<protein>
    <recommendedName>
        <fullName evidence="3">aspartate transaminase</fullName>
        <ecNumber evidence="3">2.6.1.1</ecNumber>
    </recommendedName>
</protein>
<evidence type="ECO:0000313" key="10">
    <source>
        <dbReference type="Proteomes" id="UP000184485"/>
    </source>
</evidence>
<evidence type="ECO:0000256" key="5">
    <source>
        <dbReference type="ARBA" id="ARBA00022679"/>
    </source>
</evidence>
<dbReference type="GO" id="GO:0006520">
    <property type="term" value="P:amino acid metabolic process"/>
    <property type="evidence" value="ECO:0007669"/>
    <property type="project" value="InterPro"/>
</dbReference>
<comment type="similarity">
    <text evidence="2">Belongs to the class-I pyridoxal-phosphate-dependent aminotransferase family.</text>
</comment>
<dbReference type="GO" id="GO:0004069">
    <property type="term" value="F:L-aspartate:2-oxoglutarate aminotransferase activity"/>
    <property type="evidence" value="ECO:0007669"/>
    <property type="project" value="UniProtKB-EC"/>
</dbReference>
<evidence type="ECO:0000259" key="8">
    <source>
        <dbReference type="Pfam" id="PF00155"/>
    </source>
</evidence>
<evidence type="ECO:0000256" key="4">
    <source>
        <dbReference type="ARBA" id="ARBA00022576"/>
    </source>
</evidence>
<dbReference type="InterPro" id="IPR004839">
    <property type="entry name" value="Aminotransferase_I/II_large"/>
</dbReference>
<evidence type="ECO:0000256" key="2">
    <source>
        <dbReference type="ARBA" id="ARBA00007441"/>
    </source>
</evidence>
<dbReference type="Gene3D" id="3.40.640.10">
    <property type="entry name" value="Type I PLP-dependent aspartate aminotransferase-like (Major domain)"/>
    <property type="match status" value="1"/>
</dbReference>
<dbReference type="InterPro" id="IPR050596">
    <property type="entry name" value="AspAT/PAT-like"/>
</dbReference>
<keyword evidence="4 9" id="KW-0032">Aminotransferase</keyword>
<dbReference type="GO" id="GO:0030170">
    <property type="term" value="F:pyridoxal phosphate binding"/>
    <property type="evidence" value="ECO:0007669"/>
    <property type="project" value="InterPro"/>
</dbReference>
<keyword evidence="6" id="KW-0663">Pyridoxal phosphate</keyword>
<accession>A0A1M5LIZ3</accession>
<comment type="catalytic activity">
    <reaction evidence="7">
        <text>L-aspartate + 2-oxoglutarate = oxaloacetate + L-glutamate</text>
        <dbReference type="Rhea" id="RHEA:21824"/>
        <dbReference type="ChEBI" id="CHEBI:16452"/>
        <dbReference type="ChEBI" id="CHEBI:16810"/>
        <dbReference type="ChEBI" id="CHEBI:29985"/>
        <dbReference type="ChEBI" id="CHEBI:29991"/>
        <dbReference type="EC" id="2.6.1.1"/>
    </reaction>
</comment>
<dbReference type="InterPro" id="IPR015424">
    <property type="entry name" value="PyrdxlP-dep_Trfase"/>
</dbReference>
<reference evidence="9 10" key="1">
    <citation type="submission" date="2016-11" db="EMBL/GenBank/DDBJ databases">
        <authorList>
            <person name="Jaros S."/>
            <person name="Januszkiewicz K."/>
            <person name="Wedrychowicz H."/>
        </authorList>
    </citation>
    <scope>NUCLEOTIDE SEQUENCE [LARGE SCALE GENOMIC DNA]</scope>
    <source>
        <strain evidence="9 10">DSM 19436</strain>
    </source>
</reference>
<dbReference type="AlphaFoldDB" id="A0A1M5LIZ3"/>
<evidence type="ECO:0000256" key="3">
    <source>
        <dbReference type="ARBA" id="ARBA00012753"/>
    </source>
</evidence>
<keyword evidence="10" id="KW-1185">Reference proteome</keyword>
<evidence type="ECO:0000256" key="7">
    <source>
        <dbReference type="ARBA" id="ARBA00049185"/>
    </source>
</evidence>
<comment type="cofactor">
    <cofactor evidence="1">
        <name>pyridoxal 5'-phosphate</name>
        <dbReference type="ChEBI" id="CHEBI:597326"/>
    </cofactor>
</comment>
<organism evidence="9 10">
    <name type="scientific">Kaistia soli DSM 19436</name>
    <dbReference type="NCBI Taxonomy" id="1122133"/>
    <lineage>
        <taxon>Bacteria</taxon>
        <taxon>Pseudomonadati</taxon>
        <taxon>Pseudomonadota</taxon>
        <taxon>Alphaproteobacteria</taxon>
        <taxon>Hyphomicrobiales</taxon>
        <taxon>Kaistiaceae</taxon>
        <taxon>Kaistia</taxon>
    </lineage>
</organism>
<evidence type="ECO:0000256" key="6">
    <source>
        <dbReference type="ARBA" id="ARBA00022898"/>
    </source>
</evidence>
<dbReference type="CDD" id="cd00609">
    <property type="entry name" value="AAT_like"/>
    <property type="match status" value="1"/>
</dbReference>
<feature type="domain" description="Aminotransferase class I/classII large" evidence="8">
    <location>
        <begin position="49"/>
        <end position="392"/>
    </location>
</feature>
<dbReference type="Pfam" id="PF00155">
    <property type="entry name" value="Aminotran_1_2"/>
    <property type="match status" value="1"/>
</dbReference>
<dbReference type="SUPFAM" id="SSF53383">
    <property type="entry name" value="PLP-dependent transferases"/>
    <property type="match status" value="1"/>
</dbReference>
<dbReference type="InterPro" id="IPR015421">
    <property type="entry name" value="PyrdxlP-dep_Trfase_major"/>
</dbReference>
<dbReference type="Proteomes" id="UP000184485">
    <property type="component" value="Unassembled WGS sequence"/>
</dbReference>
<dbReference type="NCBIfam" id="NF004770">
    <property type="entry name" value="PRK06108.1"/>
    <property type="match status" value="1"/>
</dbReference>
<name>A0A1M5LIZ3_9HYPH</name>
<keyword evidence="5 9" id="KW-0808">Transferase</keyword>
<dbReference type="EMBL" id="FQUP01000006">
    <property type="protein sequence ID" value="SHG64333.1"/>
    <property type="molecule type" value="Genomic_DNA"/>
</dbReference>
<proteinExistence type="inferred from homology"/>
<dbReference type="PANTHER" id="PTHR46383">
    <property type="entry name" value="ASPARTATE AMINOTRANSFERASE"/>
    <property type="match status" value="1"/>
</dbReference>
<dbReference type="STRING" id="1122133.SAMN02745157_4594"/>
<dbReference type="PANTHER" id="PTHR46383:SF2">
    <property type="entry name" value="AMINOTRANSFERASE"/>
    <property type="match status" value="1"/>
</dbReference>
<sequence length="405" mass="44969">MRPLHCLSGSEPLLKRMTAKDRLRPEAHGAPESGIVEVFNYGRGREGLIPLWVGEGDLATPDFIADAARAGLDDGETFYTHQRGIPELREAIARYHERLYERPFDSERFFVTSGGMPAIQLALRMVAGQGDEVVIPTPAWPNFGAATEVGGARAVPVPMQFGNAGWMLDLDRYFDAVTDRTTALFLNSPCNPTGWTATREELVAIRDFARERGLWIIADEVYTRFVYQGDRAPSFYDVTEPDEPVLYVNTLSKNWAMTGWRVGWLAAPPRYGQTIENLIQYSSSGTPKFLQRGAVAALDRGDHFIEFQRDRAMAAREIVCLGLEATGRVRFTWPKGAFYLFFSVDGEADTRKLGLRLVDEANVGLAPGDAFGAAGAGFMRMCFLRNPDQVAAATDLLADWLVDRD</sequence>
<evidence type="ECO:0000313" key="9">
    <source>
        <dbReference type="EMBL" id="SHG64333.1"/>
    </source>
</evidence>